<dbReference type="PROSITE" id="PS51063">
    <property type="entry name" value="HTH_CRP_2"/>
    <property type="match status" value="1"/>
</dbReference>
<evidence type="ECO:0000259" key="5">
    <source>
        <dbReference type="PROSITE" id="PS51063"/>
    </source>
</evidence>
<dbReference type="PRINTS" id="PR00034">
    <property type="entry name" value="HTHCRP"/>
</dbReference>
<name>A0A562PQP0_9BURK</name>
<keyword evidence="9" id="KW-1185">Reference proteome</keyword>
<feature type="domain" description="HTH crp-type" evidence="5">
    <location>
        <begin position="163"/>
        <end position="236"/>
    </location>
</feature>
<dbReference type="PANTHER" id="PTHR24567:SF75">
    <property type="entry name" value="FUMARATE AND NITRATE REDUCTION REGULATORY PROTEIN"/>
    <property type="match status" value="1"/>
</dbReference>
<evidence type="ECO:0000313" key="8">
    <source>
        <dbReference type="Proteomes" id="UP000315112"/>
    </source>
</evidence>
<evidence type="ECO:0000313" key="7">
    <source>
        <dbReference type="EMBL" id="TWI46762.1"/>
    </source>
</evidence>
<reference evidence="7" key="2">
    <citation type="submission" date="2019-07" db="EMBL/GenBank/DDBJ databases">
        <authorList>
            <person name="Whitman W."/>
            <person name="Huntemann M."/>
            <person name="Clum A."/>
            <person name="Pillay M."/>
            <person name="Palaniappan K."/>
            <person name="Varghese N."/>
            <person name="Mikhailova N."/>
            <person name="Stamatis D."/>
            <person name="Reddy T."/>
            <person name="Daum C."/>
            <person name="Shapiro N."/>
            <person name="Ivanova N."/>
            <person name="Kyrpides N."/>
            <person name="Woyke T."/>
        </authorList>
    </citation>
    <scope>NUCLEOTIDE SEQUENCE</scope>
    <source>
        <strain evidence="7">CGMCC 1.10685</strain>
    </source>
</reference>
<dbReference type="Gene3D" id="2.60.120.10">
    <property type="entry name" value="Jelly Rolls"/>
    <property type="match status" value="1"/>
</dbReference>
<evidence type="ECO:0000256" key="1">
    <source>
        <dbReference type="ARBA" id="ARBA00023015"/>
    </source>
</evidence>
<dbReference type="GO" id="GO:0005829">
    <property type="term" value="C:cytosol"/>
    <property type="evidence" value="ECO:0007669"/>
    <property type="project" value="TreeGrafter"/>
</dbReference>
<reference evidence="6 9" key="3">
    <citation type="submission" date="2019-12" db="EMBL/GenBank/DDBJ databases">
        <title>Draft Genome Sequences of Six Type Strains of the Genus Massilia.</title>
        <authorList>
            <person name="Miess H."/>
            <person name="Frediansyah A."/>
            <person name="Goeker M."/>
            <person name="Gross H."/>
        </authorList>
    </citation>
    <scope>NUCLEOTIDE SEQUENCE [LARGE SCALE GENOMIC DNA]</scope>
    <source>
        <strain evidence="6 9">DSM 26639</strain>
    </source>
</reference>
<dbReference type="InterPro" id="IPR036388">
    <property type="entry name" value="WH-like_DNA-bd_sf"/>
</dbReference>
<evidence type="ECO:0000313" key="6">
    <source>
        <dbReference type="EMBL" id="QGZ37925.1"/>
    </source>
</evidence>
<dbReference type="SMART" id="SM00419">
    <property type="entry name" value="HTH_CRP"/>
    <property type="match status" value="1"/>
</dbReference>
<dbReference type="Pfam" id="PF00027">
    <property type="entry name" value="cNMP_binding"/>
    <property type="match status" value="1"/>
</dbReference>
<dbReference type="Proteomes" id="UP000315112">
    <property type="component" value="Unassembled WGS sequence"/>
</dbReference>
<dbReference type="PANTHER" id="PTHR24567">
    <property type="entry name" value="CRP FAMILY TRANSCRIPTIONAL REGULATORY PROTEIN"/>
    <property type="match status" value="1"/>
</dbReference>
<accession>A0A562PQP0</accession>
<dbReference type="NCBIfam" id="NF008365">
    <property type="entry name" value="PRK11161.1"/>
    <property type="match status" value="1"/>
</dbReference>
<dbReference type="PROSITE" id="PS50042">
    <property type="entry name" value="CNMP_BINDING_3"/>
    <property type="match status" value="1"/>
</dbReference>
<evidence type="ECO:0000256" key="3">
    <source>
        <dbReference type="ARBA" id="ARBA00023163"/>
    </source>
</evidence>
<dbReference type="InterPro" id="IPR014710">
    <property type="entry name" value="RmlC-like_jellyroll"/>
</dbReference>
<keyword evidence="3" id="KW-0804">Transcription</keyword>
<evidence type="ECO:0000259" key="4">
    <source>
        <dbReference type="PROSITE" id="PS50042"/>
    </source>
</evidence>
<gene>
    <name evidence="6" type="primary">fnr</name>
    <name evidence="6" type="ORF">GO485_01910</name>
    <name evidence="7" type="ORF">IP92_03125</name>
</gene>
<evidence type="ECO:0000256" key="2">
    <source>
        <dbReference type="ARBA" id="ARBA00023125"/>
    </source>
</evidence>
<keyword evidence="2" id="KW-0238">DNA-binding</keyword>
<dbReference type="Gene3D" id="1.10.10.10">
    <property type="entry name" value="Winged helix-like DNA-binding domain superfamily/Winged helix DNA-binding domain"/>
    <property type="match status" value="1"/>
</dbReference>
<dbReference type="SUPFAM" id="SSF51206">
    <property type="entry name" value="cAMP-binding domain-like"/>
    <property type="match status" value="1"/>
</dbReference>
<dbReference type="InterPro" id="IPR050397">
    <property type="entry name" value="Env_Response_Regulators"/>
</dbReference>
<dbReference type="SMART" id="SM00100">
    <property type="entry name" value="cNMP"/>
    <property type="match status" value="1"/>
</dbReference>
<dbReference type="InterPro" id="IPR012318">
    <property type="entry name" value="HTH_CRP"/>
</dbReference>
<dbReference type="CDD" id="cd00038">
    <property type="entry name" value="CAP_ED"/>
    <property type="match status" value="1"/>
</dbReference>
<sequence length="257" mass="29138">MHIVLHPEPTAARPTAARCAQCAFRALCLPENLSDSEVVRLEQIIGRRRRVLRDDVLFRMGEQSGMLYAVRFGHFKSVQTDRRGDQHITGFQMAGELLGIDSIGTGQHASTAIALEDSEVCEIPYAKLQELLVQIPRLMAHFHRIMGREILREQAVMIFLGNMRAEQRLASFLLNLSERYAMRGYSSRSFQLRMSREDIGGYLGLTIECISRQLARFRQNGWITLNKRSVELTDREALVALAAGLQPALDERQQRAA</sequence>
<keyword evidence="1" id="KW-0805">Transcription regulation</keyword>
<dbReference type="InterPro" id="IPR000595">
    <property type="entry name" value="cNMP-bd_dom"/>
</dbReference>
<dbReference type="Proteomes" id="UP000437862">
    <property type="component" value="Chromosome"/>
</dbReference>
<organism evidence="7 8">
    <name type="scientific">Pseudoduganella flava</name>
    <dbReference type="NCBI Taxonomy" id="871742"/>
    <lineage>
        <taxon>Bacteria</taxon>
        <taxon>Pseudomonadati</taxon>
        <taxon>Pseudomonadota</taxon>
        <taxon>Betaproteobacteria</taxon>
        <taxon>Burkholderiales</taxon>
        <taxon>Oxalobacteraceae</taxon>
        <taxon>Telluria group</taxon>
        <taxon>Pseudoduganella</taxon>
    </lineage>
</organism>
<dbReference type="InterPro" id="IPR036390">
    <property type="entry name" value="WH_DNA-bd_sf"/>
</dbReference>
<protein>
    <submittedName>
        <fullName evidence="7">CRP/FNR family transcriptional regulator</fullName>
    </submittedName>
    <submittedName>
        <fullName evidence="6">Fumarate/nitrate reduction transcriptional regulator Fnr</fullName>
    </submittedName>
</protein>
<evidence type="ECO:0000313" key="9">
    <source>
        <dbReference type="Proteomes" id="UP000437862"/>
    </source>
</evidence>
<dbReference type="OrthoDB" id="7643467at2"/>
<dbReference type="CDD" id="cd00092">
    <property type="entry name" value="HTH_CRP"/>
    <property type="match status" value="1"/>
</dbReference>
<feature type="domain" description="Cyclic nucleotide-binding" evidence="4">
    <location>
        <begin position="29"/>
        <end position="132"/>
    </location>
</feature>
<dbReference type="RefSeq" id="WP_145876478.1">
    <property type="nucleotide sequence ID" value="NZ_CP046904.1"/>
</dbReference>
<dbReference type="SUPFAM" id="SSF46785">
    <property type="entry name" value="Winged helix' DNA-binding domain"/>
    <property type="match status" value="1"/>
</dbReference>
<dbReference type="InterPro" id="IPR018490">
    <property type="entry name" value="cNMP-bd_dom_sf"/>
</dbReference>
<dbReference type="GO" id="GO:0003677">
    <property type="term" value="F:DNA binding"/>
    <property type="evidence" value="ECO:0007669"/>
    <property type="project" value="UniProtKB-KW"/>
</dbReference>
<dbReference type="Pfam" id="PF13545">
    <property type="entry name" value="HTH_Crp_2"/>
    <property type="match status" value="1"/>
</dbReference>
<dbReference type="EMBL" id="VLKW01000005">
    <property type="protein sequence ID" value="TWI46762.1"/>
    <property type="molecule type" value="Genomic_DNA"/>
</dbReference>
<dbReference type="FunFam" id="1.10.10.10:FF:000028">
    <property type="entry name" value="Fumarate/nitrate reduction transcriptional regulator Fnr"/>
    <property type="match status" value="1"/>
</dbReference>
<dbReference type="GO" id="GO:0003700">
    <property type="term" value="F:DNA-binding transcription factor activity"/>
    <property type="evidence" value="ECO:0007669"/>
    <property type="project" value="TreeGrafter"/>
</dbReference>
<proteinExistence type="predicted"/>
<dbReference type="AlphaFoldDB" id="A0A562PQP0"/>
<dbReference type="EMBL" id="CP046904">
    <property type="protein sequence ID" value="QGZ37925.1"/>
    <property type="molecule type" value="Genomic_DNA"/>
</dbReference>
<reference evidence="7 8" key="1">
    <citation type="journal article" date="2015" name="Stand. Genomic Sci.">
        <title>Genomic Encyclopedia of Bacterial and Archaeal Type Strains, Phase III: the genomes of soil and plant-associated and newly described type strains.</title>
        <authorList>
            <person name="Whitman W.B."/>
            <person name="Woyke T."/>
            <person name="Klenk H.P."/>
            <person name="Zhou Y."/>
            <person name="Lilburn T.G."/>
            <person name="Beck B.J."/>
            <person name="De Vos P."/>
            <person name="Vandamme P."/>
            <person name="Eisen J.A."/>
            <person name="Garrity G."/>
            <person name="Hugenholtz P."/>
            <person name="Kyrpides N.C."/>
        </authorList>
    </citation>
    <scope>NUCLEOTIDE SEQUENCE [LARGE SCALE GENOMIC DNA]</scope>
    <source>
        <strain evidence="7 8">CGMCC 1.10685</strain>
    </source>
</reference>